<dbReference type="Proteomes" id="UP001165960">
    <property type="component" value="Unassembled WGS sequence"/>
</dbReference>
<organism evidence="1 2">
    <name type="scientific">Entomophthora muscae</name>
    <dbReference type="NCBI Taxonomy" id="34485"/>
    <lineage>
        <taxon>Eukaryota</taxon>
        <taxon>Fungi</taxon>
        <taxon>Fungi incertae sedis</taxon>
        <taxon>Zoopagomycota</taxon>
        <taxon>Entomophthoromycotina</taxon>
        <taxon>Entomophthoromycetes</taxon>
        <taxon>Entomophthorales</taxon>
        <taxon>Entomophthoraceae</taxon>
        <taxon>Entomophthora</taxon>
    </lineage>
</organism>
<comment type="caution">
    <text evidence="1">The sequence shown here is derived from an EMBL/GenBank/DDBJ whole genome shotgun (WGS) entry which is preliminary data.</text>
</comment>
<dbReference type="EMBL" id="QTSX02004995">
    <property type="protein sequence ID" value="KAJ9062694.1"/>
    <property type="molecule type" value="Genomic_DNA"/>
</dbReference>
<evidence type="ECO:0000313" key="1">
    <source>
        <dbReference type="EMBL" id="KAJ9062694.1"/>
    </source>
</evidence>
<reference evidence="1" key="1">
    <citation type="submission" date="2022-04" db="EMBL/GenBank/DDBJ databases">
        <title>Genome of the entomopathogenic fungus Entomophthora muscae.</title>
        <authorList>
            <person name="Elya C."/>
            <person name="Lovett B.R."/>
            <person name="Lee E."/>
            <person name="Macias A.M."/>
            <person name="Hajek A.E."/>
            <person name="De Bivort B.L."/>
            <person name="Kasson M.T."/>
            <person name="De Fine Licht H.H."/>
            <person name="Stajich J.E."/>
        </authorList>
    </citation>
    <scope>NUCLEOTIDE SEQUENCE</scope>
    <source>
        <strain evidence="1">Berkeley</strain>
    </source>
</reference>
<accession>A0ACC2SJX2</accession>
<evidence type="ECO:0000313" key="2">
    <source>
        <dbReference type="Proteomes" id="UP001165960"/>
    </source>
</evidence>
<sequence length="86" mass="9617">MVDQTLSNLFPPLFKAHSDVRDSLVFNNPGYDLSVIYGLSQPPWIAESISEKLAFQGGLIDDERNQQAGLESLTWIISPMHDQTDP</sequence>
<protein>
    <submittedName>
        <fullName evidence="1">Uncharacterized protein</fullName>
    </submittedName>
</protein>
<gene>
    <name evidence="1" type="ORF">DSO57_1008145</name>
</gene>
<name>A0ACC2SJX2_9FUNG</name>
<proteinExistence type="predicted"/>
<keyword evidence="2" id="KW-1185">Reference proteome</keyword>